<sequence>MKLITKIIILLLLISCNNKISKSKIEIAQEYFESQKEFDKSNLNKLLSDNVKVFYGNEIGTDNKESLIKTTGFSYGLNTQNELIKITLTDTNKVELTIKEMDDLTKHFEMDNVIYKYTYEINNDVIQKITLDTIDNPNFNYKQQEITFNKKLNRLMEWIHENHKDKAELMDEYDNDYRAGKILSELIKKRNKNVR</sequence>
<organism evidence="1 2">
    <name type="scientific">Tenacibaculum pelagium</name>
    <dbReference type="NCBI Taxonomy" id="2759527"/>
    <lineage>
        <taxon>Bacteria</taxon>
        <taxon>Pseudomonadati</taxon>
        <taxon>Bacteroidota</taxon>
        <taxon>Flavobacteriia</taxon>
        <taxon>Flavobacteriales</taxon>
        <taxon>Flavobacteriaceae</taxon>
        <taxon>Tenacibaculum</taxon>
    </lineage>
</organism>
<reference evidence="1 2" key="1">
    <citation type="submission" date="2020-07" db="EMBL/GenBank/DDBJ databases">
        <title>Bacterium isolated from marine sediment.</title>
        <authorList>
            <person name="Shang D."/>
            <person name="Du Z.-J."/>
        </authorList>
    </citation>
    <scope>NUCLEOTIDE SEQUENCE [LARGE SCALE GENOMIC DNA]</scope>
    <source>
        <strain evidence="1 2">S7007</strain>
    </source>
</reference>
<proteinExistence type="predicted"/>
<comment type="caution">
    <text evidence="1">The sequence shown here is derived from an EMBL/GenBank/DDBJ whole genome shotgun (WGS) entry which is preliminary data.</text>
</comment>
<name>A0A839ASS3_9FLAO</name>
<evidence type="ECO:0000313" key="2">
    <source>
        <dbReference type="Proteomes" id="UP000563906"/>
    </source>
</evidence>
<protein>
    <submittedName>
        <fullName evidence="1">Uncharacterized protein</fullName>
    </submittedName>
</protein>
<dbReference type="Proteomes" id="UP000563906">
    <property type="component" value="Unassembled WGS sequence"/>
</dbReference>
<dbReference type="RefSeq" id="WP_182125890.1">
    <property type="nucleotide sequence ID" value="NZ_JACGLS010000010.1"/>
</dbReference>
<evidence type="ECO:0000313" key="1">
    <source>
        <dbReference type="EMBL" id="MBA6157388.1"/>
    </source>
</evidence>
<accession>A0A839ASS3</accession>
<keyword evidence="2" id="KW-1185">Reference proteome</keyword>
<gene>
    <name evidence="1" type="ORF">H3Z83_12795</name>
</gene>
<dbReference type="EMBL" id="JACGLS010000010">
    <property type="protein sequence ID" value="MBA6157388.1"/>
    <property type="molecule type" value="Genomic_DNA"/>
</dbReference>
<dbReference type="AlphaFoldDB" id="A0A839ASS3"/>